<accession>A0A2M7QBK7</accession>
<evidence type="ECO:0000256" key="1">
    <source>
        <dbReference type="SAM" id="Phobius"/>
    </source>
</evidence>
<proteinExistence type="predicted"/>
<dbReference type="AlphaFoldDB" id="A0A2M7QBK7"/>
<comment type="caution">
    <text evidence="2">The sequence shown here is derived from an EMBL/GenBank/DDBJ whole genome shotgun (WGS) entry which is preliminary data.</text>
</comment>
<evidence type="ECO:0000313" key="2">
    <source>
        <dbReference type="EMBL" id="PIY68591.1"/>
    </source>
</evidence>
<name>A0A2M7QBK7_9BACT</name>
<gene>
    <name evidence="2" type="ORF">COY90_05125</name>
</gene>
<dbReference type="EMBL" id="PFLF01000109">
    <property type="protein sequence ID" value="PIY68591.1"/>
    <property type="molecule type" value="Genomic_DNA"/>
</dbReference>
<dbReference type="Proteomes" id="UP000230108">
    <property type="component" value="Unassembled WGS sequence"/>
</dbReference>
<sequence>MKKRINLFARKKRFDSFVSYSVNIRKYGAVVGVLLFCLFMFFVYLVVNTQRRMSDLTKQKQQYLSYLLTEKDTEASIRFFKGKQTQLTKFLSDDAQFVSYYAILRNALMDSTESAVLDSVEIDKNRDTVFVVRFQTYESMVSFLKYVESTEFLRFFDELSMASLNLTRDVSAVAKTSSVKNYQLQFKGKFKAINE</sequence>
<protein>
    <submittedName>
        <fullName evidence="2">Uncharacterized protein</fullName>
    </submittedName>
</protein>
<evidence type="ECO:0000313" key="3">
    <source>
        <dbReference type="Proteomes" id="UP000230108"/>
    </source>
</evidence>
<keyword evidence="1" id="KW-0472">Membrane</keyword>
<organism evidence="2 3">
    <name type="scientific">Candidatus Roizmanbacteria bacterium CG_4_10_14_0_8_um_filter_39_9</name>
    <dbReference type="NCBI Taxonomy" id="1974829"/>
    <lineage>
        <taxon>Bacteria</taxon>
        <taxon>Candidatus Roizmaniibacteriota</taxon>
    </lineage>
</organism>
<reference evidence="3" key="1">
    <citation type="submission" date="2017-09" db="EMBL/GenBank/DDBJ databases">
        <title>Depth-based differentiation of microbial function through sediment-hosted aquifers and enrichment of novel symbionts in the deep terrestrial subsurface.</title>
        <authorList>
            <person name="Probst A.J."/>
            <person name="Ladd B."/>
            <person name="Jarett J.K."/>
            <person name="Geller-Mcgrath D.E."/>
            <person name="Sieber C.M.K."/>
            <person name="Emerson J.B."/>
            <person name="Anantharaman K."/>
            <person name="Thomas B.C."/>
            <person name="Malmstrom R."/>
            <person name="Stieglmeier M."/>
            <person name="Klingl A."/>
            <person name="Woyke T."/>
            <person name="Ryan C.M."/>
            <person name="Banfield J.F."/>
        </authorList>
    </citation>
    <scope>NUCLEOTIDE SEQUENCE [LARGE SCALE GENOMIC DNA]</scope>
</reference>
<feature type="transmembrane region" description="Helical" evidence="1">
    <location>
        <begin position="27"/>
        <end position="47"/>
    </location>
</feature>
<keyword evidence="1" id="KW-0812">Transmembrane</keyword>
<keyword evidence="1" id="KW-1133">Transmembrane helix</keyword>